<keyword evidence="3" id="KW-1185">Reference proteome</keyword>
<protein>
    <submittedName>
        <fullName evidence="2">Uncharacterized protein</fullName>
    </submittedName>
</protein>
<dbReference type="RefSeq" id="WP_155707737.1">
    <property type="nucleotide sequence ID" value="NZ_BMWU01000003.1"/>
</dbReference>
<dbReference type="Proteomes" id="UP000431684">
    <property type="component" value="Unassembled WGS sequence"/>
</dbReference>
<sequence length="90" mass="9747">MKLIENENWLISSRGAKMGASLLNNSESIMSFLEYFPIGLAVAGLVLRYALSKRSARAVQAWEASRPQDKAVAPSRPPAILVRTGAFNAA</sequence>
<comment type="caution">
    <text evidence="2">The sequence shown here is derived from an EMBL/GenBank/DDBJ whole genome shotgun (WGS) entry which is preliminary data.</text>
</comment>
<keyword evidence="1" id="KW-0812">Transmembrane</keyword>
<dbReference type="AlphaFoldDB" id="A0A6I3XAP8"/>
<reference evidence="2 3" key="1">
    <citation type="submission" date="2019-11" db="EMBL/GenBank/DDBJ databases">
        <title>Draft Genome Sequences of Six Type Strains of the Genus Massilia.</title>
        <authorList>
            <person name="Miess H."/>
            <person name="Frediansyah A."/>
            <person name="Goeker M."/>
            <person name="Gross H."/>
        </authorList>
    </citation>
    <scope>NUCLEOTIDE SEQUENCE [LARGE SCALE GENOMIC DNA]</scope>
    <source>
        <strain evidence="2 3">DSM 17513</strain>
    </source>
</reference>
<dbReference type="EMBL" id="WNWM01000002">
    <property type="protein sequence ID" value="MUI11700.1"/>
    <property type="molecule type" value="Genomic_DNA"/>
</dbReference>
<feature type="transmembrane region" description="Helical" evidence="1">
    <location>
        <begin position="32"/>
        <end position="51"/>
    </location>
</feature>
<evidence type="ECO:0000256" key="1">
    <source>
        <dbReference type="SAM" id="Phobius"/>
    </source>
</evidence>
<organism evidence="2 3">
    <name type="scientific">Pseudoduganella dura</name>
    <dbReference type="NCBI Taxonomy" id="321982"/>
    <lineage>
        <taxon>Bacteria</taxon>
        <taxon>Pseudomonadati</taxon>
        <taxon>Pseudomonadota</taxon>
        <taxon>Betaproteobacteria</taxon>
        <taxon>Burkholderiales</taxon>
        <taxon>Oxalobacteraceae</taxon>
        <taxon>Telluria group</taxon>
        <taxon>Pseudoduganella</taxon>
    </lineage>
</organism>
<keyword evidence="1" id="KW-0472">Membrane</keyword>
<proteinExistence type="predicted"/>
<dbReference type="OrthoDB" id="10008718at2"/>
<keyword evidence="1" id="KW-1133">Transmembrane helix</keyword>
<gene>
    <name evidence="2" type="ORF">GJV26_04260</name>
</gene>
<name>A0A6I3XAP8_9BURK</name>
<evidence type="ECO:0000313" key="3">
    <source>
        <dbReference type="Proteomes" id="UP000431684"/>
    </source>
</evidence>
<accession>A0A6I3XAP8</accession>
<evidence type="ECO:0000313" key="2">
    <source>
        <dbReference type="EMBL" id="MUI11700.1"/>
    </source>
</evidence>